<evidence type="ECO:0000256" key="2">
    <source>
        <dbReference type="ARBA" id="ARBA00023002"/>
    </source>
</evidence>
<sequence>MKKFGLVGFPLSHSFSKKYFSEKFQEMGISDTHQYDLYEIEDINELKNIIKNTEGLTGLNVTIPHKLNVRPFLNEIDSTAERIGAVNVIKVSENKNLKGYNSDYFGFRKSLEEFLGNTKGIKALVLGNGGAARAVCVALEDVGIEYKLVSRRASDDTINYRKANELLGENKLIINCTPLGTYPNVTSFPDLDYENIGQGHFCYDLVYNPSETKFLQKAKANGAQTINGYDMLVYQAEKSWEIWNS</sequence>
<dbReference type="AlphaFoldDB" id="A0AAE3KSD6"/>
<keyword evidence="3" id="KW-0028">Amino-acid biosynthesis</keyword>
<keyword evidence="2" id="KW-0560">Oxidoreductase</keyword>
<accession>A0AAE3KSD6</accession>
<dbReference type="Pfam" id="PF08501">
    <property type="entry name" value="Shikimate_dh_N"/>
    <property type="match status" value="1"/>
</dbReference>
<comment type="caution">
    <text evidence="5">The sequence shown here is derived from an EMBL/GenBank/DDBJ whole genome shotgun (WGS) entry which is preliminary data.</text>
</comment>
<gene>
    <name evidence="5" type="ORF">EGI31_05870</name>
</gene>
<dbReference type="SUPFAM" id="SSF53223">
    <property type="entry name" value="Aminoacid dehydrogenase-like, N-terminal domain"/>
    <property type="match status" value="1"/>
</dbReference>
<dbReference type="GO" id="GO:0009423">
    <property type="term" value="P:chorismate biosynthetic process"/>
    <property type="evidence" value="ECO:0007669"/>
    <property type="project" value="TreeGrafter"/>
</dbReference>
<dbReference type="GO" id="GO:0004764">
    <property type="term" value="F:shikimate 3-dehydrogenase (NADP+) activity"/>
    <property type="evidence" value="ECO:0007669"/>
    <property type="project" value="InterPro"/>
</dbReference>
<dbReference type="Proteomes" id="UP001204144">
    <property type="component" value="Unassembled WGS sequence"/>
</dbReference>
<protein>
    <submittedName>
        <fullName evidence="5">Shikimate dehydrogenase</fullName>
    </submittedName>
</protein>
<evidence type="ECO:0000256" key="1">
    <source>
        <dbReference type="ARBA" id="ARBA00004871"/>
    </source>
</evidence>
<name>A0AAE3KSD6_9BACT</name>
<dbReference type="InterPro" id="IPR046346">
    <property type="entry name" value="Aminoacid_DH-like_N_sf"/>
</dbReference>
<dbReference type="GO" id="GO:0005829">
    <property type="term" value="C:cytosol"/>
    <property type="evidence" value="ECO:0007669"/>
    <property type="project" value="TreeGrafter"/>
</dbReference>
<dbReference type="SUPFAM" id="SSF51735">
    <property type="entry name" value="NAD(P)-binding Rossmann-fold domains"/>
    <property type="match status" value="1"/>
</dbReference>
<dbReference type="EMBL" id="RJUF01000010">
    <property type="protein sequence ID" value="MCP9762474.1"/>
    <property type="molecule type" value="Genomic_DNA"/>
</dbReference>
<organism evidence="5 6">
    <name type="scientific">Lacihabitans soyangensis</name>
    <dbReference type="NCBI Taxonomy" id="869394"/>
    <lineage>
        <taxon>Bacteria</taxon>
        <taxon>Pseudomonadati</taxon>
        <taxon>Bacteroidota</taxon>
        <taxon>Cytophagia</taxon>
        <taxon>Cytophagales</taxon>
        <taxon>Leadbetterellaceae</taxon>
        <taxon>Lacihabitans</taxon>
    </lineage>
</organism>
<dbReference type="Gene3D" id="3.40.50.720">
    <property type="entry name" value="NAD(P)-binding Rossmann-like Domain"/>
    <property type="match status" value="1"/>
</dbReference>
<dbReference type="InterPro" id="IPR036291">
    <property type="entry name" value="NAD(P)-bd_dom_sf"/>
</dbReference>
<evidence type="ECO:0000256" key="3">
    <source>
        <dbReference type="ARBA" id="ARBA00023141"/>
    </source>
</evidence>
<comment type="pathway">
    <text evidence="1">Metabolic intermediate biosynthesis; chorismate biosynthesis; chorismate from D-erythrose 4-phosphate and phosphoenolpyruvate: step 4/7.</text>
</comment>
<evidence type="ECO:0000313" key="6">
    <source>
        <dbReference type="Proteomes" id="UP001204144"/>
    </source>
</evidence>
<dbReference type="PANTHER" id="PTHR21089">
    <property type="entry name" value="SHIKIMATE DEHYDROGENASE"/>
    <property type="match status" value="1"/>
</dbReference>
<reference evidence="5 6" key="1">
    <citation type="submission" date="2018-11" db="EMBL/GenBank/DDBJ databases">
        <title>Novel bacteria species description.</title>
        <authorList>
            <person name="Han J.-H."/>
        </authorList>
    </citation>
    <scope>NUCLEOTIDE SEQUENCE [LARGE SCALE GENOMIC DNA]</scope>
    <source>
        <strain evidence="5 6">KCTC23259</strain>
    </source>
</reference>
<dbReference type="GO" id="GO:0009073">
    <property type="term" value="P:aromatic amino acid family biosynthetic process"/>
    <property type="evidence" value="ECO:0007669"/>
    <property type="project" value="UniProtKB-KW"/>
</dbReference>
<dbReference type="PANTHER" id="PTHR21089:SF1">
    <property type="entry name" value="BIFUNCTIONAL 3-DEHYDROQUINATE DEHYDRATASE_SHIKIMATE DEHYDROGENASE, CHLOROPLASTIC"/>
    <property type="match status" value="1"/>
</dbReference>
<dbReference type="Gene3D" id="3.40.50.10860">
    <property type="entry name" value="Leucine Dehydrogenase, chain A, domain 1"/>
    <property type="match status" value="1"/>
</dbReference>
<evidence type="ECO:0000259" key="4">
    <source>
        <dbReference type="Pfam" id="PF08501"/>
    </source>
</evidence>
<dbReference type="CDD" id="cd01065">
    <property type="entry name" value="NAD_bind_Shikimate_DH"/>
    <property type="match status" value="1"/>
</dbReference>
<dbReference type="InterPro" id="IPR013708">
    <property type="entry name" value="Shikimate_DH-bd_N"/>
</dbReference>
<keyword evidence="6" id="KW-1185">Reference proteome</keyword>
<evidence type="ECO:0000313" key="5">
    <source>
        <dbReference type="EMBL" id="MCP9762474.1"/>
    </source>
</evidence>
<dbReference type="InterPro" id="IPR022893">
    <property type="entry name" value="Shikimate_DH_fam"/>
</dbReference>
<proteinExistence type="predicted"/>
<keyword evidence="3" id="KW-0057">Aromatic amino acid biosynthesis</keyword>
<dbReference type="RefSeq" id="WP_255036243.1">
    <property type="nucleotide sequence ID" value="NZ_RJUF01000010.1"/>
</dbReference>
<feature type="domain" description="Shikimate dehydrogenase substrate binding N-terminal" evidence="4">
    <location>
        <begin position="6"/>
        <end position="89"/>
    </location>
</feature>
<dbReference type="GO" id="GO:0050661">
    <property type="term" value="F:NADP binding"/>
    <property type="evidence" value="ECO:0007669"/>
    <property type="project" value="TreeGrafter"/>
</dbReference>
<dbReference type="GO" id="GO:0019632">
    <property type="term" value="P:shikimate metabolic process"/>
    <property type="evidence" value="ECO:0007669"/>
    <property type="project" value="TreeGrafter"/>
</dbReference>